<sequence length="85" mass="9549">MRPSVHILVYIESHETMEAAITREKRIKRWRREWKLALIERDNPTSLVSPPAQGSRRSPSDSVSAACQSLHTALSPSTVQGALVR</sequence>
<gene>
    <name evidence="2" type="ORF">H261_21918</name>
</gene>
<protein>
    <submittedName>
        <fullName evidence="2">Excinuclease ABC subunit C</fullName>
    </submittedName>
</protein>
<dbReference type="Proteomes" id="UP000011744">
    <property type="component" value="Unassembled WGS sequence"/>
</dbReference>
<dbReference type="EMBL" id="AONQ01000109">
    <property type="protein sequence ID" value="EME67753.1"/>
    <property type="molecule type" value="Genomic_DNA"/>
</dbReference>
<proteinExistence type="predicted"/>
<evidence type="ECO:0000313" key="2">
    <source>
        <dbReference type="EMBL" id="EME67753.1"/>
    </source>
</evidence>
<reference evidence="2 3" key="1">
    <citation type="journal article" date="2014" name="Genome Announc.">
        <title>Draft Genome Sequence of Magnetospirillum sp. Strain SO-1, a Freshwater Magnetotactic Bacterium Isolated from the Ol'khovka River, Russia.</title>
        <authorList>
            <person name="Grouzdev D.S."/>
            <person name="Dziuba M.V."/>
            <person name="Sukhacheva M.S."/>
            <person name="Mardanov A.V."/>
            <person name="Beletskiy A.V."/>
            <person name="Kuznetsov B.B."/>
            <person name="Skryabin K.G."/>
        </authorList>
    </citation>
    <scope>NUCLEOTIDE SEQUENCE [LARGE SCALE GENOMIC DNA]</scope>
    <source>
        <strain evidence="2 3">SO-1</strain>
    </source>
</reference>
<name>M3A4H8_9PROT</name>
<evidence type="ECO:0000256" key="1">
    <source>
        <dbReference type="SAM" id="MobiDB-lite"/>
    </source>
</evidence>
<keyword evidence="3" id="KW-1185">Reference proteome</keyword>
<evidence type="ECO:0000313" key="3">
    <source>
        <dbReference type="Proteomes" id="UP000011744"/>
    </source>
</evidence>
<organism evidence="2 3">
    <name type="scientific">Paramagnetospirillum caucaseum</name>
    <dbReference type="NCBI Taxonomy" id="1244869"/>
    <lineage>
        <taxon>Bacteria</taxon>
        <taxon>Pseudomonadati</taxon>
        <taxon>Pseudomonadota</taxon>
        <taxon>Alphaproteobacteria</taxon>
        <taxon>Rhodospirillales</taxon>
        <taxon>Magnetospirillaceae</taxon>
        <taxon>Paramagnetospirillum</taxon>
    </lineage>
</organism>
<dbReference type="STRING" id="1244869.H261_21918"/>
<comment type="caution">
    <text evidence="2">The sequence shown here is derived from an EMBL/GenBank/DDBJ whole genome shotgun (WGS) entry which is preliminary data.</text>
</comment>
<dbReference type="AlphaFoldDB" id="M3A4H8"/>
<dbReference type="Gene3D" id="3.40.1440.10">
    <property type="entry name" value="GIY-YIG endonuclease"/>
    <property type="match status" value="1"/>
</dbReference>
<dbReference type="InterPro" id="IPR035901">
    <property type="entry name" value="GIY-YIG_endonuc_sf"/>
</dbReference>
<feature type="compositionally biased region" description="Polar residues" evidence="1">
    <location>
        <begin position="55"/>
        <end position="68"/>
    </location>
</feature>
<accession>M3A4H8</accession>
<feature type="region of interest" description="Disordered" evidence="1">
    <location>
        <begin position="44"/>
        <end position="68"/>
    </location>
</feature>
<dbReference type="eggNOG" id="COG2827">
    <property type="taxonomic scope" value="Bacteria"/>
</dbReference>